<dbReference type="EMBL" id="SEYY01020337">
    <property type="protein sequence ID" value="KAB7497393.1"/>
    <property type="molecule type" value="Genomic_DNA"/>
</dbReference>
<feature type="domain" description="C2H2-type" evidence="13">
    <location>
        <begin position="307"/>
        <end position="334"/>
    </location>
</feature>
<evidence type="ECO:0000259" key="13">
    <source>
        <dbReference type="PROSITE" id="PS50157"/>
    </source>
</evidence>
<keyword evidence="10" id="KW-0539">Nucleus</keyword>
<keyword evidence="6" id="KW-0862">Zinc</keyword>
<feature type="domain" description="C2H2-type" evidence="13">
    <location>
        <begin position="576"/>
        <end position="603"/>
    </location>
</feature>
<dbReference type="OrthoDB" id="6380551at2759"/>
<evidence type="ECO:0000256" key="12">
    <source>
        <dbReference type="SAM" id="MobiDB-lite"/>
    </source>
</evidence>
<keyword evidence="7" id="KW-0805">Transcription regulation</keyword>
<feature type="domain" description="C2H2-type" evidence="13">
    <location>
        <begin position="492"/>
        <end position="519"/>
    </location>
</feature>
<comment type="caution">
    <text evidence="14">The sequence shown here is derived from an EMBL/GenBank/DDBJ whole genome shotgun (WGS) entry which is preliminary data.</text>
</comment>
<feature type="domain" description="C2H2-type" evidence="13">
    <location>
        <begin position="465"/>
        <end position="487"/>
    </location>
</feature>
<evidence type="ECO:0000256" key="4">
    <source>
        <dbReference type="ARBA" id="ARBA00022737"/>
    </source>
</evidence>
<dbReference type="FunFam" id="3.30.160.60:FF:000508">
    <property type="entry name" value="Myeloid zinc finger 1"/>
    <property type="match status" value="1"/>
</dbReference>
<feature type="domain" description="C2H2-type" evidence="13">
    <location>
        <begin position="735"/>
        <end position="762"/>
    </location>
</feature>
<evidence type="ECO:0000256" key="6">
    <source>
        <dbReference type="ARBA" id="ARBA00022833"/>
    </source>
</evidence>
<evidence type="ECO:0000256" key="8">
    <source>
        <dbReference type="ARBA" id="ARBA00023125"/>
    </source>
</evidence>
<organism evidence="14 15">
    <name type="scientific">Armadillidium nasatum</name>
    <dbReference type="NCBI Taxonomy" id="96803"/>
    <lineage>
        <taxon>Eukaryota</taxon>
        <taxon>Metazoa</taxon>
        <taxon>Ecdysozoa</taxon>
        <taxon>Arthropoda</taxon>
        <taxon>Crustacea</taxon>
        <taxon>Multicrustacea</taxon>
        <taxon>Malacostraca</taxon>
        <taxon>Eumalacostraca</taxon>
        <taxon>Peracarida</taxon>
        <taxon>Isopoda</taxon>
        <taxon>Oniscidea</taxon>
        <taxon>Crinocheta</taxon>
        <taxon>Armadillidiidae</taxon>
        <taxon>Armadillidium</taxon>
    </lineage>
</organism>
<feature type="domain" description="C2H2-type" evidence="13">
    <location>
        <begin position="277"/>
        <end position="304"/>
    </location>
</feature>
<comment type="similarity">
    <text evidence="2">Belongs to the krueppel C2H2-type zinc-finger protein family.</text>
</comment>
<dbReference type="Gene3D" id="3.30.160.60">
    <property type="entry name" value="Classic Zinc Finger"/>
    <property type="match status" value="14"/>
</dbReference>
<dbReference type="SMART" id="SM00355">
    <property type="entry name" value="ZnF_C2H2"/>
    <property type="match status" value="18"/>
</dbReference>
<dbReference type="PANTHER" id="PTHR47772">
    <property type="entry name" value="ZINC FINGER PROTEIN 200"/>
    <property type="match status" value="1"/>
</dbReference>
<feature type="region of interest" description="Disordered" evidence="12">
    <location>
        <begin position="214"/>
        <end position="238"/>
    </location>
</feature>
<sequence length="868" mass="99505">MSNFHIPHDKPYEDHATGSLEFMPLKHLQYHPAAGNICRPNTHDMANCSPQDSGIKDNTSNKFTLPRIDGIITNSVSPNTYEQSSECKELFGYVDRNTAVQNMKNIQMNPEKYVSSASVSSPQEAHTSLNIQWEDRTKHSNSDPSMSEAAGTSYGIVSHVLEQHFGYKDNSELPTISTHDRSETSCTLSDVSCDLPMPSVREPEIVFREEKEIIQDDIDDTDSTSSAESSSGINQFDLNSDDEEKSKLLKCNECDTYLRSRGNLKVHMRLHTGVHPYICKECGEAFPSCNLYHKHMREHEAEKAKQYPCSSCEKAFNCEKHYKIHRRKHLAPKMFDCQECKQSFATKDRLIRHTKIHYGDLSYFCEKCGELFPNKVKFDEHKMTHLNVTWKCEECNNFSFQSPQELEKHILSVHDTRPQDDIMQPIQLPSNEENKRFACEICSMKFEKISDYYIHRCNHKSERPFKCELCNSTFIKEFHLSVHTAGHKIQTYSCDTCEGSFQSKKSLKIHKQTHCHNLPYECCHCDASFNEEHELSTHMKTHCGDKPFSCDQCEATFRHSSTLKMHQRIHTGDTPFVCSICGSSFIQSHHLQIHLRSHSSNKPYKCNECEASFTKKDYLFAHKTKHINEGIDLIASGLSSDNNLGSEVANLRCTYCEMTFSHQSTLSAHIRKHTGERPFVCDKCGASFLYSSNLTTHRRKHTGERPYKCKECDASFTLKSYLTMHLRKHSGERPFKCDVCEASFTQKTHLSTHKRIHTGEYPYKCEVCGDAFRDGANFWRHKKRHAESSKGRVPGMHAEGSSRLRTKKRTKSYGDGKYPPSIQGVVPQRYVEVGANKDLKDDQSEVSVLTDGRRYCMDSVEVKTENFA</sequence>
<dbReference type="Pfam" id="PF00096">
    <property type="entry name" value="zf-C2H2"/>
    <property type="match status" value="10"/>
</dbReference>
<feature type="domain" description="C2H2-type" evidence="13">
    <location>
        <begin position="335"/>
        <end position="362"/>
    </location>
</feature>
<proteinExistence type="inferred from homology"/>
<dbReference type="FunFam" id="3.30.160.60:FF:000670">
    <property type="entry name" value="zinc finger protein 22"/>
    <property type="match status" value="1"/>
</dbReference>
<feature type="domain" description="C2H2-type" evidence="13">
    <location>
        <begin position="520"/>
        <end position="547"/>
    </location>
</feature>
<accession>A0A5N5ST56</accession>
<keyword evidence="8" id="KW-0238">DNA-binding</keyword>
<dbReference type="FunFam" id="3.30.160.60:FF:000145">
    <property type="entry name" value="Zinc finger protein 574"/>
    <property type="match status" value="1"/>
</dbReference>
<dbReference type="InterPro" id="IPR013087">
    <property type="entry name" value="Znf_C2H2_type"/>
</dbReference>
<evidence type="ECO:0000256" key="5">
    <source>
        <dbReference type="ARBA" id="ARBA00022771"/>
    </source>
</evidence>
<dbReference type="AlphaFoldDB" id="A0A5N5ST56"/>
<keyword evidence="9" id="KW-0804">Transcription</keyword>
<keyword evidence="5 11" id="KW-0863">Zinc-finger</keyword>
<dbReference type="GO" id="GO:0006355">
    <property type="term" value="P:regulation of DNA-templated transcription"/>
    <property type="evidence" value="ECO:0007669"/>
    <property type="project" value="UniProtKB-ARBA"/>
</dbReference>
<dbReference type="GO" id="GO:0003677">
    <property type="term" value="F:DNA binding"/>
    <property type="evidence" value="ECO:0007669"/>
    <property type="project" value="UniProtKB-KW"/>
</dbReference>
<evidence type="ECO:0000313" key="14">
    <source>
        <dbReference type="EMBL" id="KAB7497393.1"/>
    </source>
</evidence>
<gene>
    <name evidence="14" type="ORF">Anas_03671</name>
</gene>
<name>A0A5N5ST56_9CRUS</name>
<feature type="compositionally biased region" description="Low complexity" evidence="12">
    <location>
        <begin position="223"/>
        <end position="233"/>
    </location>
</feature>
<dbReference type="GO" id="GO:0005634">
    <property type="term" value="C:nucleus"/>
    <property type="evidence" value="ECO:0007669"/>
    <property type="project" value="UniProtKB-SubCell"/>
</dbReference>
<feature type="domain" description="C2H2-type" evidence="13">
    <location>
        <begin position="548"/>
        <end position="575"/>
    </location>
</feature>
<dbReference type="FunFam" id="3.30.160.60:FF:002343">
    <property type="entry name" value="Zinc finger protein 33A"/>
    <property type="match status" value="2"/>
</dbReference>
<dbReference type="PROSITE" id="PS00028">
    <property type="entry name" value="ZINC_FINGER_C2H2_1"/>
    <property type="match status" value="17"/>
</dbReference>
<comment type="subcellular location">
    <subcellularLocation>
        <location evidence="1">Nucleus</location>
    </subcellularLocation>
</comment>
<evidence type="ECO:0000256" key="11">
    <source>
        <dbReference type="PROSITE-ProRule" id="PRU00042"/>
    </source>
</evidence>
<feature type="region of interest" description="Disordered" evidence="12">
    <location>
        <begin position="784"/>
        <end position="822"/>
    </location>
</feature>
<feature type="domain" description="C2H2-type" evidence="13">
    <location>
        <begin position="437"/>
        <end position="464"/>
    </location>
</feature>
<evidence type="ECO:0000256" key="9">
    <source>
        <dbReference type="ARBA" id="ARBA00023163"/>
    </source>
</evidence>
<feature type="domain" description="C2H2-type" evidence="13">
    <location>
        <begin position="679"/>
        <end position="706"/>
    </location>
</feature>
<dbReference type="PROSITE" id="PS50157">
    <property type="entry name" value="ZINC_FINGER_C2H2_2"/>
    <property type="match status" value="17"/>
</dbReference>
<feature type="region of interest" description="Disordered" evidence="12">
    <location>
        <begin position="117"/>
        <end position="150"/>
    </location>
</feature>
<feature type="domain" description="C2H2-type" evidence="13">
    <location>
        <begin position="249"/>
        <end position="276"/>
    </location>
</feature>
<evidence type="ECO:0000256" key="10">
    <source>
        <dbReference type="ARBA" id="ARBA00023242"/>
    </source>
</evidence>
<dbReference type="GO" id="GO:0008270">
    <property type="term" value="F:zinc ion binding"/>
    <property type="evidence" value="ECO:0007669"/>
    <property type="project" value="UniProtKB-KW"/>
</dbReference>
<dbReference type="InterPro" id="IPR050636">
    <property type="entry name" value="C2H2-ZF_domain-containing"/>
</dbReference>
<feature type="domain" description="C2H2-type" evidence="13">
    <location>
        <begin position="604"/>
        <end position="631"/>
    </location>
</feature>
<dbReference type="InterPro" id="IPR036236">
    <property type="entry name" value="Znf_C2H2_sf"/>
</dbReference>
<dbReference type="FunFam" id="3.30.160.60:FF:001480">
    <property type="entry name" value="Si:cabz01071911.3"/>
    <property type="match status" value="1"/>
</dbReference>
<dbReference type="Proteomes" id="UP000326759">
    <property type="component" value="Unassembled WGS sequence"/>
</dbReference>
<dbReference type="SUPFAM" id="SSF57667">
    <property type="entry name" value="beta-beta-alpha zinc fingers"/>
    <property type="match status" value="10"/>
</dbReference>
<protein>
    <submittedName>
        <fullName evidence="14">Zinc finger protein</fullName>
    </submittedName>
</protein>
<evidence type="ECO:0000256" key="3">
    <source>
        <dbReference type="ARBA" id="ARBA00022723"/>
    </source>
</evidence>
<dbReference type="GO" id="GO:0042802">
    <property type="term" value="F:identical protein binding"/>
    <property type="evidence" value="ECO:0007669"/>
    <property type="project" value="UniProtKB-ARBA"/>
</dbReference>
<evidence type="ECO:0000313" key="15">
    <source>
        <dbReference type="Proteomes" id="UP000326759"/>
    </source>
</evidence>
<evidence type="ECO:0000256" key="7">
    <source>
        <dbReference type="ARBA" id="ARBA00023015"/>
    </source>
</evidence>
<keyword evidence="3" id="KW-0479">Metal-binding</keyword>
<feature type="domain" description="C2H2-type" evidence="13">
    <location>
        <begin position="363"/>
        <end position="385"/>
    </location>
</feature>
<keyword evidence="15" id="KW-1185">Reference proteome</keyword>
<dbReference type="PANTHER" id="PTHR47772:SF13">
    <property type="entry name" value="GASTRULA ZINC FINGER PROTEIN XLCGF49.1-LIKE-RELATED"/>
    <property type="match status" value="1"/>
</dbReference>
<feature type="compositionally biased region" description="Polar residues" evidence="12">
    <location>
        <begin position="117"/>
        <end position="131"/>
    </location>
</feature>
<feature type="domain" description="C2H2-type" evidence="13">
    <location>
        <begin position="707"/>
        <end position="734"/>
    </location>
</feature>
<reference evidence="14 15" key="1">
    <citation type="journal article" date="2019" name="PLoS Biol.">
        <title>Sex chromosomes control vertical transmission of feminizing Wolbachia symbionts in an isopod.</title>
        <authorList>
            <person name="Becking T."/>
            <person name="Chebbi M.A."/>
            <person name="Giraud I."/>
            <person name="Moumen B."/>
            <person name="Laverre T."/>
            <person name="Caubet Y."/>
            <person name="Peccoud J."/>
            <person name="Gilbert C."/>
            <person name="Cordaux R."/>
        </authorList>
    </citation>
    <scope>NUCLEOTIDE SEQUENCE [LARGE SCALE GENOMIC DNA]</scope>
    <source>
        <strain evidence="14">ANa2</strain>
        <tissue evidence="14">Whole body excluding digestive tract and cuticle</tissue>
    </source>
</reference>
<feature type="domain" description="C2H2-type" evidence="13">
    <location>
        <begin position="651"/>
        <end position="678"/>
    </location>
</feature>
<evidence type="ECO:0000256" key="2">
    <source>
        <dbReference type="ARBA" id="ARBA00006991"/>
    </source>
</evidence>
<feature type="domain" description="C2H2-type" evidence="13">
    <location>
        <begin position="763"/>
        <end position="790"/>
    </location>
</feature>
<keyword evidence="4" id="KW-0677">Repeat</keyword>
<evidence type="ECO:0000256" key="1">
    <source>
        <dbReference type="ARBA" id="ARBA00004123"/>
    </source>
</evidence>